<feature type="region of interest" description="Disordered" evidence="10">
    <location>
        <begin position="1680"/>
        <end position="1721"/>
    </location>
</feature>
<feature type="transmembrane region" description="Helical" evidence="11">
    <location>
        <begin position="779"/>
        <end position="807"/>
    </location>
</feature>
<dbReference type="EMBL" id="CALNXJ010000011">
    <property type="protein sequence ID" value="CAH3108613.1"/>
    <property type="molecule type" value="Genomic_DNA"/>
</dbReference>
<dbReference type="Gene3D" id="3.40.50.300">
    <property type="entry name" value="P-loop containing nucleotide triphosphate hydrolases"/>
    <property type="match status" value="4"/>
</dbReference>
<keyword evidence="3" id="KW-0813">Transport</keyword>
<evidence type="ECO:0000256" key="3">
    <source>
        <dbReference type="ARBA" id="ARBA00022448"/>
    </source>
</evidence>
<feature type="region of interest" description="Disordered" evidence="10">
    <location>
        <begin position="401"/>
        <end position="435"/>
    </location>
</feature>
<dbReference type="FunFam" id="3.40.50.300:FF:000163">
    <property type="entry name" value="Multidrug resistance-associated protein member 4"/>
    <property type="match status" value="2"/>
</dbReference>
<dbReference type="Gene3D" id="1.20.1560.10">
    <property type="entry name" value="ABC transporter type 1, transmembrane domain"/>
    <property type="match status" value="4"/>
</dbReference>
<evidence type="ECO:0008006" key="16">
    <source>
        <dbReference type="Google" id="ProtNLM"/>
    </source>
</evidence>
<dbReference type="SMART" id="SM00382">
    <property type="entry name" value="AAA"/>
    <property type="match status" value="4"/>
</dbReference>
<dbReference type="CDD" id="cd18579">
    <property type="entry name" value="ABC_6TM_ABCC_D1"/>
    <property type="match status" value="2"/>
</dbReference>
<feature type="transmembrane region" description="Helical" evidence="11">
    <location>
        <begin position="95"/>
        <end position="120"/>
    </location>
</feature>
<feature type="compositionally biased region" description="Basic and acidic residues" evidence="10">
    <location>
        <begin position="679"/>
        <end position="691"/>
    </location>
</feature>
<keyword evidence="4 11" id="KW-0812">Transmembrane</keyword>
<comment type="subcellular location">
    <subcellularLocation>
        <location evidence="1">Membrane</location>
        <topology evidence="1">Multi-pass membrane protein</topology>
    </subcellularLocation>
</comment>
<evidence type="ECO:0000256" key="11">
    <source>
        <dbReference type="SAM" id="Phobius"/>
    </source>
</evidence>
<evidence type="ECO:0000313" key="14">
    <source>
        <dbReference type="EMBL" id="CAH3108613.1"/>
    </source>
</evidence>
<evidence type="ECO:0000256" key="7">
    <source>
        <dbReference type="ARBA" id="ARBA00022840"/>
    </source>
</evidence>
<feature type="domain" description="ABC transporter" evidence="12">
    <location>
        <begin position="2336"/>
        <end position="2557"/>
    </location>
</feature>
<feature type="transmembrane region" description="Helical" evidence="11">
    <location>
        <begin position="855"/>
        <end position="872"/>
    </location>
</feature>
<feature type="domain" description="ABC transmembrane type-1" evidence="13">
    <location>
        <begin position="96"/>
        <end position="362"/>
    </location>
</feature>
<gene>
    <name evidence="14" type="ORF">PMEA_00002630</name>
</gene>
<feature type="region of interest" description="Disordered" evidence="10">
    <location>
        <begin position="679"/>
        <end position="700"/>
    </location>
</feature>
<feature type="transmembrane region" description="Helical" evidence="11">
    <location>
        <begin position="240"/>
        <end position="258"/>
    </location>
</feature>
<evidence type="ECO:0000256" key="5">
    <source>
        <dbReference type="ARBA" id="ARBA00022737"/>
    </source>
</evidence>
<evidence type="ECO:0000259" key="12">
    <source>
        <dbReference type="PROSITE" id="PS50893"/>
    </source>
</evidence>
<feature type="transmembrane region" description="Helical" evidence="11">
    <location>
        <begin position="1377"/>
        <end position="1402"/>
    </location>
</feature>
<feature type="transmembrane region" description="Helical" evidence="11">
    <location>
        <begin position="738"/>
        <end position="759"/>
    </location>
</feature>
<reference evidence="14 15" key="1">
    <citation type="submission" date="2022-05" db="EMBL/GenBank/DDBJ databases">
        <authorList>
            <consortium name="Genoscope - CEA"/>
            <person name="William W."/>
        </authorList>
    </citation>
    <scope>NUCLEOTIDE SEQUENCE [LARGE SCALE GENOMIC DNA]</scope>
</reference>
<feature type="domain" description="ABC transmembrane type-1" evidence="13">
    <location>
        <begin position="745"/>
        <end position="1019"/>
    </location>
</feature>
<feature type="compositionally biased region" description="Basic and acidic residues" evidence="10">
    <location>
        <begin position="424"/>
        <end position="435"/>
    </location>
</feature>
<evidence type="ECO:0000256" key="9">
    <source>
        <dbReference type="ARBA" id="ARBA00023136"/>
    </source>
</evidence>
<feature type="transmembrane region" description="Helical" evidence="11">
    <location>
        <begin position="1635"/>
        <end position="1658"/>
    </location>
</feature>
<evidence type="ECO:0000256" key="8">
    <source>
        <dbReference type="ARBA" id="ARBA00022989"/>
    </source>
</evidence>
<feature type="transmembrane region" description="Helical" evidence="11">
    <location>
        <begin position="2131"/>
        <end position="2152"/>
    </location>
</feature>
<dbReference type="InterPro" id="IPR027417">
    <property type="entry name" value="P-loop_NTPase"/>
</dbReference>
<feature type="transmembrane region" description="Helical" evidence="11">
    <location>
        <begin position="2158"/>
        <end position="2179"/>
    </location>
</feature>
<feature type="transmembrane region" description="Helical" evidence="11">
    <location>
        <begin position="1605"/>
        <end position="1629"/>
    </location>
</feature>
<dbReference type="InterPro" id="IPR003439">
    <property type="entry name" value="ABC_transporter-like_ATP-bd"/>
</dbReference>
<dbReference type="InterPro" id="IPR036640">
    <property type="entry name" value="ABC1_TM_sf"/>
</dbReference>
<feature type="domain" description="ABC transmembrane type-1" evidence="13">
    <location>
        <begin position="1378"/>
        <end position="1644"/>
    </location>
</feature>
<dbReference type="CDD" id="cd18580">
    <property type="entry name" value="ABC_6TM_ABCC_D2"/>
    <property type="match status" value="2"/>
</dbReference>
<feature type="transmembrane region" description="Helical" evidence="11">
    <location>
        <begin position="1522"/>
        <end position="1540"/>
    </location>
</feature>
<dbReference type="GO" id="GO:0016887">
    <property type="term" value="F:ATP hydrolysis activity"/>
    <property type="evidence" value="ECO:0007669"/>
    <property type="project" value="InterPro"/>
</dbReference>
<dbReference type="Pfam" id="PF00005">
    <property type="entry name" value="ABC_tran"/>
    <property type="match status" value="4"/>
</dbReference>
<dbReference type="InterPro" id="IPR011527">
    <property type="entry name" value="ABC1_TM_dom"/>
</dbReference>
<feature type="compositionally biased region" description="Polar residues" evidence="10">
    <location>
        <begin position="1690"/>
        <end position="1704"/>
    </location>
</feature>
<evidence type="ECO:0000256" key="2">
    <source>
        <dbReference type="ARBA" id="ARBA00009726"/>
    </source>
</evidence>
<keyword evidence="9 11" id="KW-0472">Membrane</keyword>
<feature type="domain" description="ABC transporter" evidence="12">
    <location>
        <begin position="448"/>
        <end position="671"/>
    </location>
</feature>
<accession>A0AAU9W921</accession>
<sequence>MAPKGGYRKISADEDKKVSFVSSLLFRWMNGVLKEGSQRPLDQNDFLPLSEENSGRFVTDKLRKSWESEKHDCKMNGKRPRLWKSVFHMLSAKDVIIILTGNVLCTTSRLLFPLFLGYLVSELTSSEAENTYRLYTCALAMCLNGLIGGLGMHQRDYRCEILGIKIGSALRGLVYHKTLLLSKLTLLKFTAGRLFDLISNDVKKMEEETVKFFFTAIFAVPAYAGVIFLIYNLIGWQAAMGVFLMCILMPYFAVLSYANAKLRLRTATVSDERISLMNQVVSGIRAVKMHAWEEEYGRKIKHVRRNEIRVISKRAAIQSSIDALLYSATPLATLVSVITMVLGGYTLTPANVFMLLSFMGVIKLSGMLNMTYGLMVTYDAYVSLGRIEEFLLLENLSKASESDESNEPQQKAKRTSGNESFSNMKKEEENTEKVSLSREVTDIGSIILYVSNLSYAKTHREDEFILEDINFFAPSKSLTVITGPVGSGKSTLLSAIAGEIPNAGGTIDYQGSVTYLPQTAWVFSGTIKENILFGQPFEESKYERIIDVCALKEDFKQLPDGDQAVVGERGEVLSGGQQARVSLARAVYADGDIYLLDDPLSAVDFKVGQHIFNNCIKDLLGDKVVVFASHQQQHMENADQVIVLYKGRVLDKGRFPKLHEKGVISTTIDPLYKAALKDKTDSSEPFGREDKGEDDDAEKCQKTHAMPNEARSLEIAKEDRGIGVVTSRLYWDYFRSGAHPLMITGMVGLSLITQAIIAAPDLWLSFLARLDPEDQKDKTYLSVFACLVGACFTFSIVWAYGFLHVCLKCAERLHDKMVVAILQAPVLFFDSNPVGRILNRFSNDIGCVDEMLPKTFLTTMQMLLVIFAQILVTVATNAWLVFLVIPISVLVVFLSNYYLKTARELKRLESISRSPVFAHFSETLIGLDTIRTRGRQRDFVDALYRYQDVHNQAYIMVMSSGRWLGARLDCLASLLVGAVAVAAILVSQDAAYAGLALVYVIQTLTMTQYAVRKTSEVENYMTSVERVMTYTKLDREPGYEEERTSLQDWPRRGSIVLRNVSLTHYPGGPRVLKNINLSIKGGAKIGVAGRTGAGKSSFVAALMRMPDADGEIVIDHVPVKEIGLQQARRGISILGQSPVLFSGSLRKNLDFLDKFQDAELWQALEDVHLKDFVGRLDAKLDYELLEHGANVSVGERQLICLARVLLQQSKIVVLDEPTAHVDPDTEQTIWNVVREKLKESTVITIAHRLNTIKECEKILVLKDGKVEGFDKFDSIMNSKSQVMAPKGGYRKISGDEDKKVSFVSSLFFRWMNGVLKEGSQRPLDQNDFLPLSDETSGRFVTDKLQRIWESEKYQCKMNGKRPKLWRSVFHMLPIKDVIIILTGNILFTTSRLLLPLFLGYLVSKLMSTETENTYRLYACALAMCLNGLIGGLGMHQQDYRCEILGIKIGSALRGLVYHKTLLLSKQRLLKFTAGRLFDLISNDVKRMEEETVKFFVVAVSAVPAYAGAIFLIYNLIGWQAVTGVFLLCILMPYFAVLSYANAKLRLRTATVSDQRISLMNQVVSGIRAVKMHAWEEEYGRKIKHVRRNETSVISKRAAIQSSIDALSFSATPLATLVSVITMVLTGYTLTPANVFMLLSFMGVLKLSGTLNVTSGLMVTYDAYVSLGRIEEFLLLENLSNTSESDENNEPQQNAKSTPSSQSRSYLKKKEENNEKVFSSRESTELAPPMLCVSNLSCAKKHREDEFILEDINFFAPSKSLTVITGPVGSGKSTLLSAIAGEIANASGTIDYQGSVIYLPQTAWVFSGTIKENILFGQPLEESKYERIIGVCTLKEDFKRLPGGDQTVVGERGEVLSGGQQARVSLARAVYADGDIYLLDDPLSAVDFKVSQHIFNKCIKDLLGDKIVLFASHQQQHMENADQVIVLYKGRVLDKGRFTELHDKGVISSIIDPLYKAALKDKTDSPEPFGWEDKEEDDDAEKCQKTHALPNEARSLEIAKEDRVIGVVTSRLYWDYFRSGAHPLIITGMVGLSLITQAIIVAPDLWLSFLARLNPEDQKTCLSVFACLVGACFIFTIVRAYGFLNVCLKCAERLHDEMVVAILQAPVLFFDSNPVGRILNRFSNDIGCVDELLPKTFLAAMQMLLVIFAQILVTVATNVWLMFLVVPISVLVVFLSNYYLKTARELKRLESITRSPVFAHFSETLIGLDTIRTRGRQRDFVDGLYRYQDVHNQAYIMVMASGRWLGARLDCLASLLVGAVAVAAILVSQDAAYAGLALVYVIETLSSTQYAVRKSSEVENYMTSVERVMTYTKLDREPGYEEERTPRDWPWRGCIVLRDVSLTYYPGGPQVLKNINLGIKAGEKIGVAGRTGAGKSSFVAALMRMPDADGEIIIDDFPIKEIGLQEARRGISVLGQSPVLFSGSLRKNLDIFDKFQDTELWQALEDVQLKDFVKTLEAKLDHELLEHGANVSVGERQLICLARVLLQRSKIVVLDEPTAHVDPKTEQKIWNVVRNKLKESTVITIAHRLNTIKDCEKVLLLKDGKVKGFDKFDSIMNIK</sequence>
<dbReference type="FunFam" id="3.40.50.300:FF:000973">
    <property type="entry name" value="Multidrug resistance-associated protein 4"/>
    <property type="match status" value="2"/>
</dbReference>
<keyword evidence="5" id="KW-0677">Repeat</keyword>
<evidence type="ECO:0000256" key="6">
    <source>
        <dbReference type="ARBA" id="ARBA00022741"/>
    </source>
</evidence>
<dbReference type="FunFam" id="1.20.1560.10:FF:000017">
    <property type="entry name" value="Cystic fibrosis transmembrane conductance regulator"/>
    <property type="match status" value="2"/>
</dbReference>
<dbReference type="InterPro" id="IPR050173">
    <property type="entry name" value="ABC_transporter_C-like"/>
</dbReference>
<protein>
    <recommendedName>
        <fullName evidence="16">Multidrug resistance-associated protein 4</fullName>
    </recommendedName>
</protein>
<feature type="domain" description="ABC transporter" evidence="12">
    <location>
        <begin position="1057"/>
        <end position="1288"/>
    </location>
</feature>
<dbReference type="InterPro" id="IPR044726">
    <property type="entry name" value="ABCC_6TM_D2"/>
</dbReference>
<feature type="transmembrane region" description="Helical" evidence="11">
    <location>
        <begin position="1414"/>
        <end position="1434"/>
    </location>
</feature>
<feature type="domain" description="ABC transporter" evidence="12">
    <location>
        <begin position="1730"/>
        <end position="1953"/>
    </location>
</feature>
<dbReference type="InterPro" id="IPR017871">
    <property type="entry name" value="ABC_transporter-like_CS"/>
</dbReference>
<feature type="transmembrane region" description="Helical" evidence="11">
    <location>
        <begin position="212"/>
        <end position="234"/>
    </location>
</feature>
<dbReference type="PROSITE" id="PS50893">
    <property type="entry name" value="ABC_TRANSPORTER_2"/>
    <property type="match status" value="4"/>
</dbReference>
<feature type="transmembrane region" description="Helical" evidence="11">
    <location>
        <begin position="323"/>
        <end position="347"/>
    </location>
</feature>
<feature type="domain" description="ABC transmembrane type-1" evidence="13">
    <location>
        <begin position="2027"/>
        <end position="2299"/>
    </location>
</feature>
<feature type="compositionally biased region" description="Basic and acidic residues" evidence="10">
    <location>
        <begin position="1707"/>
        <end position="1721"/>
    </location>
</feature>
<dbReference type="GO" id="GO:0005524">
    <property type="term" value="F:ATP binding"/>
    <property type="evidence" value="ECO:0007669"/>
    <property type="project" value="UniProtKB-KW"/>
</dbReference>
<dbReference type="PROSITE" id="PS50929">
    <property type="entry name" value="ABC_TM1F"/>
    <property type="match status" value="4"/>
</dbReference>
<dbReference type="PROSITE" id="PS00211">
    <property type="entry name" value="ABC_TRANSPORTER_1"/>
    <property type="match status" value="4"/>
</dbReference>
<dbReference type="Proteomes" id="UP001159428">
    <property type="component" value="Unassembled WGS sequence"/>
</dbReference>
<dbReference type="CDD" id="cd03244">
    <property type="entry name" value="ABCC_MRP_domain2"/>
    <property type="match status" value="2"/>
</dbReference>
<evidence type="ECO:0000256" key="4">
    <source>
        <dbReference type="ARBA" id="ARBA00022692"/>
    </source>
</evidence>
<evidence type="ECO:0000256" key="1">
    <source>
        <dbReference type="ARBA" id="ARBA00004141"/>
    </source>
</evidence>
<dbReference type="PANTHER" id="PTHR24223:SF456">
    <property type="entry name" value="MULTIDRUG RESISTANCE-ASSOCIATED PROTEIN LETHAL(2)03659"/>
    <property type="match status" value="1"/>
</dbReference>
<feature type="transmembrane region" description="Helical" evidence="11">
    <location>
        <begin position="2020"/>
        <end position="2041"/>
    </location>
</feature>
<evidence type="ECO:0000256" key="10">
    <source>
        <dbReference type="SAM" id="MobiDB-lite"/>
    </source>
</evidence>
<keyword evidence="7" id="KW-0067">ATP-binding</keyword>
<dbReference type="InterPro" id="IPR044746">
    <property type="entry name" value="ABCC_6TM_D1"/>
</dbReference>
<dbReference type="FunFam" id="1.20.1560.10:FF:000014">
    <property type="entry name" value="Multidrug resistance-associated protein member 4"/>
    <property type="match status" value="2"/>
</dbReference>
<feature type="transmembrane region" description="Helical" evidence="11">
    <location>
        <begin position="878"/>
        <end position="899"/>
    </location>
</feature>
<evidence type="ECO:0000313" key="15">
    <source>
        <dbReference type="Proteomes" id="UP001159428"/>
    </source>
</evidence>
<keyword evidence="6" id="KW-0547">Nucleotide-binding</keyword>
<dbReference type="Pfam" id="PF00664">
    <property type="entry name" value="ABC_membrane"/>
    <property type="match status" value="4"/>
</dbReference>
<keyword evidence="15" id="KW-1185">Reference proteome</keyword>
<keyword evidence="8 11" id="KW-1133">Transmembrane helix</keyword>
<name>A0AAU9W921_9CNID</name>
<dbReference type="GO" id="GO:0140359">
    <property type="term" value="F:ABC-type transporter activity"/>
    <property type="evidence" value="ECO:0007669"/>
    <property type="project" value="InterPro"/>
</dbReference>
<proteinExistence type="inferred from homology"/>
<feature type="transmembrane region" description="Helical" evidence="11">
    <location>
        <begin position="968"/>
        <end position="986"/>
    </location>
</feature>
<comment type="similarity">
    <text evidence="2">Belongs to the ABC transporter superfamily. ABCC family. Conjugate transporter (TC 3.A.1.208) subfamily.</text>
</comment>
<feature type="transmembrane region" description="Helical" evidence="11">
    <location>
        <begin position="2061"/>
        <end position="2083"/>
    </location>
</feature>
<feature type="transmembrane region" description="Helical" evidence="11">
    <location>
        <begin position="1494"/>
        <end position="1516"/>
    </location>
</feature>
<dbReference type="GO" id="GO:0016020">
    <property type="term" value="C:membrane"/>
    <property type="evidence" value="ECO:0007669"/>
    <property type="project" value="UniProtKB-SubCell"/>
</dbReference>
<feature type="transmembrane region" description="Helical" evidence="11">
    <location>
        <begin position="2248"/>
        <end position="2266"/>
    </location>
</feature>
<dbReference type="SUPFAM" id="SSF52540">
    <property type="entry name" value="P-loop containing nucleoside triphosphate hydrolases"/>
    <property type="match status" value="4"/>
</dbReference>
<dbReference type="InterPro" id="IPR003593">
    <property type="entry name" value="AAA+_ATPase"/>
</dbReference>
<comment type="caution">
    <text evidence="14">The sequence shown here is derived from an EMBL/GenBank/DDBJ whole genome shotgun (WGS) entry which is preliminary data.</text>
</comment>
<feature type="transmembrane region" description="Helical" evidence="11">
    <location>
        <begin position="992"/>
        <end position="1011"/>
    </location>
</feature>
<feature type="transmembrane region" description="Helical" evidence="11">
    <location>
        <begin position="132"/>
        <end position="152"/>
    </location>
</feature>
<dbReference type="CDD" id="cd03250">
    <property type="entry name" value="ABCC_MRP_domain1"/>
    <property type="match status" value="2"/>
</dbReference>
<dbReference type="SUPFAM" id="SSF90123">
    <property type="entry name" value="ABC transporter transmembrane region"/>
    <property type="match status" value="4"/>
</dbReference>
<dbReference type="PANTHER" id="PTHR24223">
    <property type="entry name" value="ATP-BINDING CASSETTE SUB-FAMILY C"/>
    <property type="match status" value="1"/>
</dbReference>
<evidence type="ECO:0000259" key="13">
    <source>
        <dbReference type="PROSITE" id="PS50929"/>
    </source>
</evidence>
<organism evidence="14 15">
    <name type="scientific">Pocillopora meandrina</name>
    <dbReference type="NCBI Taxonomy" id="46732"/>
    <lineage>
        <taxon>Eukaryota</taxon>
        <taxon>Metazoa</taxon>
        <taxon>Cnidaria</taxon>
        <taxon>Anthozoa</taxon>
        <taxon>Hexacorallia</taxon>
        <taxon>Scleractinia</taxon>
        <taxon>Astrocoeniina</taxon>
        <taxon>Pocilloporidae</taxon>
        <taxon>Pocillopora</taxon>
    </lineage>
</organism>